<feature type="region of interest" description="Disordered" evidence="13">
    <location>
        <begin position="524"/>
        <end position="561"/>
    </location>
</feature>
<feature type="compositionally biased region" description="Basic and acidic residues" evidence="13">
    <location>
        <begin position="267"/>
        <end position="280"/>
    </location>
</feature>
<keyword evidence="10" id="KW-0464">Manganese</keyword>
<feature type="binding site" evidence="10">
    <location>
        <position position="424"/>
    </location>
    <ligand>
        <name>Mg(2+)</name>
        <dbReference type="ChEBI" id="CHEBI:18420"/>
        <label>1</label>
    </ligand>
</feature>
<evidence type="ECO:0000256" key="5">
    <source>
        <dbReference type="ARBA" id="ARBA00022801"/>
    </source>
</evidence>
<evidence type="ECO:0000259" key="14">
    <source>
        <dbReference type="PROSITE" id="PS51999"/>
    </source>
</evidence>
<evidence type="ECO:0000256" key="13">
    <source>
        <dbReference type="SAM" id="MobiDB-lite"/>
    </source>
</evidence>
<evidence type="ECO:0000256" key="12">
    <source>
        <dbReference type="PROSITE-ProRule" id="PRU01343"/>
    </source>
</evidence>
<feature type="binding site" evidence="10">
    <location>
        <position position="425"/>
    </location>
    <ligand>
        <name>Mg(2+)</name>
        <dbReference type="ChEBI" id="CHEBI:18420"/>
        <label>1</label>
    </ligand>
</feature>
<evidence type="ECO:0000256" key="2">
    <source>
        <dbReference type="ARBA" id="ARBA00013541"/>
    </source>
</evidence>
<feature type="active site" evidence="9">
    <location>
        <position position="153"/>
    </location>
</feature>
<name>A0A8J4B9H4_9CHLO</name>
<proteinExistence type="inferred from homology"/>
<keyword evidence="16" id="KW-1185">Reference proteome</keyword>
<feature type="binding site" evidence="10">
    <location>
        <position position="198"/>
    </location>
    <ligand>
        <name>Mg(2+)</name>
        <dbReference type="ChEBI" id="CHEBI:18420"/>
        <label>1</label>
    </ligand>
</feature>
<dbReference type="GO" id="GO:0003906">
    <property type="term" value="F:DNA-(apurinic or apyrimidinic site) endonuclease activity"/>
    <property type="evidence" value="ECO:0007669"/>
    <property type="project" value="TreeGrafter"/>
</dbReference>
<dbReference type="Pfam" id="PF06839">
    <property type="entry name" value="Zn_ribbon_GRF"/>
    <property type="match status" value="1"/>
</dbReference>
<evidence type="ECO:0000313" key="15">
    <source>
        <dbReference type="EMBL" id="GIL56752.1"/>
    </source>
</evidence>
<sequence length="898" mass="93727">MRLRVLTWNINGLRRVVAAFGGLQRLLDALAPADVICFQETKLTRADLRRELALADGWDSYFAFTRGRVGYAGVATFCRRDRSLPHRAEEGFTGVLELPPGSGSRTVAGVTSSAVLHPRWEAGGWHVDQLRKLDGEGRVVITDHGAFVLFNVYGPAITSEERAEERMPYKLQFYEALQLRLDSFLAEGRRVLLVGDLNIAPGPMDVCGATTRDFDLQRADRAWLRGLLSRGVGAGGGSGSGAGVGGGSGSGAGVGRGCSDGGGGRGDGGDLRHQHGRWNEGNEGVLHNADSDSDLDLERGDEGALRSSCGGDGCVGGGFASADSGSGGFLPPFVDTFRAFHPKRQHAYTCWNMSSGARLNNYGARIDHVLAADGSYCGGSRALGKHIAPRAATSVHVKSVAAAPSCYLTWVVAADIMPEMEGSDHAPAWVDLELPDSELTHGSQLGGAAPSFSSRSFFDTSRQATLHAVLLRRTVASETEPSLAGRASAAAVVAAASGRGDCAGTDETPRDAAATAGMRRSVSCSDTQVLKPGGGAGGGDGGGGFKRRGSTMVSASGSSQTKLTAFMKPRSAGECGPVRFAKASDTHGGDIDHAGGGDVGGGSNVGHGSVSGGDGCGIIVARNVDLIAMEGTGGAGASSYSAEAEAEWQQGSGMKASSAAGDVIPLYEEFMEEPLPYERCRIKVVGLGRLQSEAAAEVRPVTADLARAAASAAAGDAVAMEAVEREAAATPMVVAEAAGRTQAVLAWRQIQHQMKPPRCNGHGEPCVIRTVKKRGDNNGRQFWCCARPDGLPPQGRCEFFQWARERNPLGRAALHESKSGPRLGLGPGPPVVTACSGQGGHHPHQQQWQRQQQQQQGGSEGVQGYQDAGAATAHHGGAPSGEFGRETMRTLPRKRPRL</sequence>
<dbReference type="SUPFAM" id="SSF56219">
    <property type="entry name" value="DNase I-like"/>
    <property type="match status" value="1"/>
</dbReference>
<evidence type="ECO:0000256" key="1">
    <source>
        <dbReference type="ARBA" id="ARBA00007092"/>
    </source>
</evidence>
<accession>A0A8J4B9H4</accession>
<feature type="active site" description="Proton acceptor" evidence="9">
    <location>
        <position position="425"/>
    </location>
</feature>
<evidence type="ECO:0000256" key="8">
    <source>
        <dbReference type="ARBA" id="ARBA00023242"/>
    </source>
</evidence>
<feature type="compositionally biased region" description="Gly residues" evidence="13">
    <location>
        <begin position="238"/>
        <end position="266"/>
    </location>
</feature>
<dbReference type="Proteomes" id="UP000747399">
    <property type="component" value="Unassembled WGS sequence"/>
</dbReference>
<evidence type="ECO:0000256" key="9">
    <source>
        <dbReference type="PIRSR" id="PIRSR604808-1"/>
    </source>
</evidence>
<evidence type="ECO:0000256" key="10">
    <source>
        <dbReference type="PIRSR" id="PIRSR604808-2"/>
    </source>
</evidence>
<dbReference type="GO" id="GO:0005634">
    <property type="term" value="C:nucleus"/>
    <property type="evidence" value="ECO:0007669"/>
    <property type="project" value="TreeGrafter"/>
</dbReference>
<feature type="binding site" evidence="10">
    <location>
        <position position="40"/>
    </location>
    <ligand>
        <name>Mg(2+)</name>
        <dbReference type="ChEBI" id="CHEBI:18420"/>
        <label>1</label>
    </ligand>
</feature>
<gene>
    <name evidence="15" type="ORF">Vafri_12059</name>
</gene>
<keyword evidence="3 10" id="KW-0479">Metal-binding</keyword>
<keyword evidence="8" id="KW-0539">Nucleus</keyword>
<dbReference type="GO" id="GO:0008311">
    <property type="term" value="F:double-stranded DNA 3'-5' DNA exonuclease activity"/>
    <property type="evidence" value="ECO:0007669"/>
    <property type="project" value="TreeGrafter"/>
</dbReference>
<keyword evidence="6" id="KW-0862">Zinc</keyword>
<keyword evidence="5" id="KW-0378">Hydrolase</keyword>
<evidence type="ECO:0000313" key="16">
    <source>
        <dbReference type="Proteomes" id="UP000747399"/>
    </source>
</evidence>
<dbReference type="GO" id="GO:0006284">
    <property type="term" value="P:base-excision repair"/>
    <property type="evidence" value="ECO:0007669"/>
    <property type="project" value="TreeGrafter"/>
</dbReference>
<dbReference type="PANTHER" id="PTHR22748">
    <property type="entry name" value="AP ENDONUCLEASE"/>
    <property type="match status" value="1"/>
</dbReference>
<dbReference type="AlphaFoldDB" id="A0A8J4B9H4"/>
<comment type="cofactor">
    <cofactor evidence="10">
        <name>Mg(2+)</name>
        <dbReference type="ChEBI" id="CHEBI:18420"/>
    </cofactor>
    <cofactor evidence="10">
        <name>Mn(2+)</name>
        <dbReference type="ChEBI" id="CHEBI:29035"/>
    </cofactor>
    <text evidence="10">Probably binds two magnesium or manganese ions per subunit.</text>
</comment>
<feature type="region of interest" description="Disordered" evidence="13">
    <location>
        <begin position="815"/>
        <end position="898"/>
    </location>
</feature>
<evidence type="ECO:0000256" key="11">
    <source>
        <dbReference type="PIRSR" id="PIRSR604808-3"/>
    </source>
</evidence>
<feature type="compositionally biased region" description="Polar residues" evidence="13">
    <location>
        <begin position="551"/>
        <end position="561"/>
    </location>
</feature>
<feature type="binding site" evidence="10">
    <location>
        <position position="9"/>
    </location>
    <ligand>
        <name>Mg(2+)</name>
        <dbReference type="ChEBI" id="CHEBI:18420"/>
        <label>1</label>
    </ligand>
</feature>
<dbReference type="EMBL" id="BNCO01000025">
    <property type="protein sequence ID" value="GIL56752.1"/>
    <property type="molecule type" value="Genomic_DNA"/>
</dbReference>
<dbReference type="InterPro" id="IPR036691">
    <property type="entry name" value="Endo/exonu/phosph_ase_sf"/>
</dbReference>
<dbReference type="PROSITE" id="PS51435">
    <property type="entry name" value="AP_NUCLEASE_F1_4"/>
    <property type="match status" value="1"/>
</dbReference>
<evidence type="ECO:0000256" key="4">
    <source>
        <dbReference type="ARBA" id="ARBA00022771"/>
    </source>
</evidence>
<feature type="site" description="Important for catalytic activity" evidence="11">
    <location>
        <position position="367"/>
    </location>
</feature>
<comment type="caution">
    <text evidence="15">The sequence shown here is derived from an EMBL/GenBank/DDBJ whole genome shotgun (WGS) entry which is preliminary data.</text>
</comment>
<dbReference type="Gene3D" id="3.60.10.10">
    <property type="entry name" value="Endonuclease/exonuclease/phosphatase"/>
    <property type="match status" value="1"/>
</dbReference>
<feature type="domain" description="GRF-type" evidence="14">
    <location>
        <begin position="759"/>
        <end position="806"/>
    </location>
</feature>
<feature type="binding site" evidence="10">
    <location>
        <position position="196"/>
    </location>
    <ligand>
        <name>Mg(2+)</name>
        <dbReference type="ChEBI" id="CHEBI:18420"/>
        <label>1</label>
    </ligand>
</feature>
<feature type="site" description="Transition state stabilizer" evidence="11">
    <location>
        <position position="198"/>
    </location>
</feature>
<dbReference type="Pfam" id="PF03372">
    <property type="entry name" value="Exo_endo_phos"/>
    <property type="match status" value="1"/>
</dbReference>
<protein>
    <recommendedName>
        <fullName evidence="2">DNA-(apurinic or apyrimidinic site) endonuclease 2</fullName>
    </recommendedName>
</protein>
<dbReference type="PANTHER" id="PTHR22748:SF4">
    <property type="entry name" value="DNA-(APURINIC OR APYRIMIDINIC SITE) ENDONUCLEASE 2"/>
    <property type="match status" value="1"/>
</dbReference>
<dbReference type="InterPro" id="IPR010666">
    <property type="entry name" value="Znf_GRF"/>
</dbReference>
<comment type="similarity">
    <text evidence="1">Belongs to the DNA repair enzymes AP/ExoA family.</text>
</comment>
<evidence type="ECO:0000256" key="3">
    <source>
        <dbReference type="ARBA" id="ARBA00022723"/>
    </source>
</evidence>
<feature type="site" description="Interaction with DNA substrate" evidence="11">
    <location>
        <position position="425"/>
    </location>
</feature>
<feature type="compositionally biased region" description="Gly residues" evidence="13">
    <location>
        <begin position="532"/>
        <end position="544"/>
    </location>
</feature>
<keyword evidence="4 12" id="KW-0863">Zinc-finger</keyword>
<feature type="active site" description="Proton donor/acceptor" evidence="9">
    <location>
        <position position="196"/>
    </location>
</feature>
<evidence type="ECO:0000256" key="6">
    <source>
        <dbReference type="ARBA" id="ARBA00022833"/>
    </source>
</evidence>
<reference evidence="15" key="1">
    <citation type="journal article" date="2021" name="Proc. Natl. Acad. Sci. U.S.A.">
        <title>Three genomes in the algal genus Volvox reveal the fate of a haploid sex-determining region after a transition to homothallism.</title>
        <authorList>
            <person name="Yamamoto K."/>
            <person name="Hamaji T."/>
            <person name="Kawai-Toyooka H."/>
            <person name="Matsuzaki R."/>
            <person name="Takahashi F."/>
            <person name="Nishimura Y."/>
            <person name="Kawachi M."/>
            <person name="Noguchi H."/>
            <person name="Minakuchi Y."/>
            <person name="Umen J.G."/>
            <person name="Toyoda A."/>
            <person name="Nozaki H."/>
        </authorList>
    </citation>
    <scope>NUCLEOTIDE SEQUENCE</scope>
    <source>
        <strain evidence="15">NIES-3780</strain>
    </source>
</reference>
<keyword evidence="7 10" id="KW-0460">Magnesium</keyword>
<feature type="compositionally biased region" description="Low complexity" evidence="13">
    <location>
        <begin position="845"/>
        <end position="877"/>
    </location>
</feature>
<evidence type="ECO:0000256" key="7">
    <source>
        <dbReference type="ARBA" id="ARBA00022842"/>
    </source>
</evidence>
<dbReference type="InterPro" id="IPR004808">
    <property type="entry name" value="AP_endonuc_1"/>
</dbReference>
<feature type="region of interest" description="Disordered" evidence="13">
    <location>
        <begin position="238"/>
        <end position="299"/>
    </location>
</feature>
<dbReference type="InterPro" id="IPR005135">
    <property type="entry name" value="Endo/exonuclease/phosphatase"/>
</dbReference>
<organism evidence="15 16">
    <name type="scientific">Volvox africanus</name>
    <dbReference type="NCBI Taxonomy" id="51714"/>
    <lineage>
        <taxon>Eukaryota</taxon>
        <taxon>Viridiplantae</taxon>
        <taxon>Chlorophyta</taxon>
        <taxon>core chlorophytes</taxon>
        <taxon>Chlorophyceae</taxon>
        <taxon>CS clade</taxon>
        <taxon>Chlamydomonadales</taxon>
        <taxon>Volvocaceae</taxon>
        <taxon>Volvox</taxon>
    </lineage>
</organism>
<dbReference type="PROSITE" id="PS51999">
    <property type="entry name" value="ZF_GRF"/>
    <property type="match status" value="1"/>
</dbReference>
<dbReference type="GO" id="GO:0008270">
    <property type="term" value="F:zinc ion binding"/>
    <property type="evidence" value="ECO:0007669"/>
    <property type="project" value="UniProtKB-KW"/>
</dbReference>
<dbReference type="GO" id="GO:0008081">
    <property type="term" value="F:phosphoric diester hydrolase activity"/>
    <property type="evidence" value="ECO:0007669"/>
    <property type="project" value="TreeGrafter"/>
</dbReference>